<gene>
    <name evidence="2" type="ORF">EUGRSUZ_B01096</name>
</gene>
<protein>
    <submittedName>
        <fullName evidence="2">Uncharacterized protein</fullName>
    </submittedName>
</protein>
<dbReference type="EMBL" id="KK198754">
    <property type="protein sequence ID" value="KCW84232.1"/>
    <property type="molecule type" value="Genomic_DNA"/>
</dbReference>
<dbReference type="InParanoid" id="A0A059D0U4"/>
<dbReference type="Gramene" id="KCW84232">
    <property type="protein sequence ID" value="KCW84232"/>
    <property type="gene ID" value="EUGRSUZ_B01096"/>
</dbReference>
<accession>A0A059D0U4</accession>
<organism evidence="2">
    <name type="scientific">Eucalyptus grandis</name>
    <name type="common">Flooded gum</name>
    <dbReference type="NCBI Taxonomy" id="71139"/>
    <lineage>
        <taxon>Eukaryota</taxon>
        <taxon>Viridiplantae</taxon>
        <taxon>Streptophyta</taxon>
        <taxon>Embryophyta</taxon>
        <taxon>Tracheophyta</taxon>
        <taxon>Spermatophyta</taxon>
        <taxon>Magnoliopsida</taxon>
        <taxon>eudicotyledons</taxon>
        <taxon>Gunneridae</taxon>
        <taxon>Pentapetalae</taxon>
        <taxon>rosids</taxon>
        <taxon>malvids</taxon>
        <taxon>Myrtales</taxon>
        <taxon>Myrtaceae</taxon>
        <taxon>Myrtoideae</taxon>
        <taxon>Eucalypteae</taxon>
        <taxon>Eucalyptus</taxon>
    </lineage>
</organism>
<keyword evidence="1" id="KW-0472">Membrane</keyword>
<sequence>MRESTGHSLREAVLERLFLMVVLSLFFLGLWDDCHRVHTIQGIMNRELFKAYNTISGLSSSPNLFLAASRSFSIYIWESRLDHLSPDIISGQFCSRVNLYNQRSYPD</sequence>
<keyword evidence="1" id="KW-1133">Transmembrane helix</keyword>
<name>A0A059D0U4_EUCGR</name>
<reference evidence="2" key="1">
    <citation type="submission" date="2013-07" db="EMBL/GenBank/DDBJ databases">
        <title>The genome of Eucalyptus grandis.</title>
        <authorList>
            <person name="Schmutz J."/>
            <person name="Hayes R."/>
            <person name="Myburg A."/>
            <person name="Tuskan G."/>
            <person name="Grattapaglia D."/>
            <person name="Rokhsar D.S."/>
        </authorList>
    </citation>
    <scope>NUCLEOTIDE SEQUENCE</scope>
    <source>
        <tissue evidence="2">Leaf extractions</tissue>
    </source>
</reference>
<evidence type="ECO:0000313" key="2">
    <source>
        <dbReference type="EMBL" id="KCW84232.1"/>
    </source>
</evidence>
<keyword evidence="1" id="KW-0812">Transmembrane</keyword>
<feature type="transmembrane region" description="Helical" evidence="1">
    <location>
        <begin position="12"/>
        <end position="31"/>
    </location>
</feature>
<proteinExistence type="predicted"/>
<evidence type="ECO:0000256" key="1">
    <source>
        <dbReference type="SAM" id="Phobius"/>
    </source>
</evidence>
<dbReference type="AlphaFoldDB" id="A0A059D0U4"/>